<dbReference type="InterPro" id="IPR050708">
    <property type="entry name" value="T6SS_VgrG/RHS"/>
</dbReference>
<keyword evidence="2" id="KW-1133">Transmembrane helix</keyword>
<evidence type="ECO:0000313" key="5">
    <source>
        <dbReference type="Proteomes" id="UP000663802"/>
    </source>
</evidence>
<keyword evidence="5" id="KW-1185">Reference proteome</keyword>
<dbReference type="Gene3D" id="2.180.10.10">
    <property type="entry name" value="RHS repeat-associated core"/>
    <property type="match status" value="1"/>
</dbReference>
<proteinExistence type="predicted"/>
<dbReference type="RefSeq" id="WP_206872417.1">
    <property type="nucleotide sequence ID" value="NZ_BMBA01000008.1"/>
</dbReference>
<sequence>MDRITNVSKSVEGQTVNNSYSYQNDKLATITHNGFSYSFGYDSLGNNTTIQVGNQNLITNSYDNKTGRLDKVTYGNGQIISQIYDNSDRIVKKQYNGSDRFTYDYDGFGNRVAKVDIVNGVNYKYQYDLGNRLLKTIDSVGNATSFIYDGNSNNKGITEVIGGKTFDTAYQYDKDNRIKSIGYTRNSSNTVSYTYDSVGRITNNAISTGTATYNTSLGYATGINGSSFNLISSITNNSSKISYTYDKNGNIDTINDGGKLIKYYYNELDELKREDNQVLNKTIVYSYDTGGNILSKVEYPYTTGTVSAATKTYAYAYGDANWNDKLTSYDGKAITYDTIGNPLTYNGWTFTWEEGRQLKSMNGNSYNISYKYNDEGIRTEKNVNGVVTKYHLVDDRVTYESNGTDTIYYTYDDSNSLVSMNLNGIEYYYIKNVQGDIIGLFDKSGTQVVNYTYDSWGKLVTIGGTLASTLGVKNPYRYRGYRYDTETGLYYLQSRYNAEWGRFVNADEYSILQLAQGELIKTNLFTYCENNPVNSCDPTGMFRISVFWASVILDGALYFLVPYFVGLYNSAKLTYIVRGFKAFKSVKDSIARSISNTLYDALDRIVYNLRGRAANAVTKSVTRKWFADAVSDIIGNIISWSPGYIVAKIIDICDRDGNSGSIYF</sequence>
<dbReference type="EMBL" id="BMBA01000008">
    <property type="protein sequence ID" value="GFZ33900.1"/>
    <property type="molecule type" value="Genomic_DNA"/>
</dbReference>
<evidence type="ECO:0000256" key="1">
    <source>
        <dbReference type="ARBA" id="ARBA00022737"/>
    </source>
</evidence>
<organism evidence="4 5">
    <name type="scientific">Clostridium zeae</name>
    <dbReference type="NCBI Taxonomy" id="2759022"/>
    <lineage>
        <taxon>Bacteria</taxon>
        <taxon>Bacillati</taxon>
        <taxon>Bacillota</taxon>
        <taxon>Clostridia</taxon>
        <taxon>Eubacteriales</taxon>
        <taxon>Clostridiaceae</taxon>
        <taxon>Clostridium</taxon>
    </lineage>
</organism>
<evidence type="ECO:0000259" key="3">
    <source>
        <dbReference type="Pfam" id="PF25023"/>
    </source>
</evidence>
<dbReference type="PANTHER" id="PTHR32305">
    <property type="match status" value="1"/>
</dbReference>
<dbReference type="NCBIfam" id="TIGR03696">
    <property type="entry name" value="Rhs_assc_core"/>
    <property type="match status" value="1"/>
</dbReference>
<keyword evidence="1" id="KW-0677">Repeat</keyword>
<dbReference type="PANTHER" id="PTHR32305:SF17">
    <property type="entry name" value="TRNA NUCLEASE WAPA"/>
    <property type="match status" value="1"/>
</dbReference>
<comment type="caution">
    <text evidence="4">The sequence shown here is derived from an EMBL/GenBank/DDBJ whole genome shotgun (WGS) entry which is preliminary data.</text>
</comment>
<feature type="domain" description="Teneurin-like YD-shell" evidence="3">
    <location>
        <begin position="323"/>
        <end position="533"/>
    </location>
</feature>
<dbReference type="InterPro" id="IPR056823">
    <property type="entry name" value="TEN-like_YD-shell"/>
</dbReference>
<keyword evidence="2" id="KW-0472">Membrane</keyword>
<gene>
    <name evidence="4" type="ORF">CSC2_44260</name>
</gene>
<protein>
    <recommendedName>
        <fullName evidence="3">Teneurin-like YD-shell domain-containing protein</fullName>
    </recommendedName>
</protein>
<evidence type="ECO:0000313" key="4">
    <source>
        <dbReference type="EMBL" id="GFZ33900.1"/>
    </source>
</evidence>
<dbReference type="InterPro" id="IPR022385">
    <property type="entry name" value="Rhs_assc_core"/>
</dbReference>
<name>A0ABQ1EH02_9CLOT</name>
<dbReference type="Proteomes" id="UP000663802">
    <property type="component" value="Unassembled WGS sequence"/>
</dbReference>
<reference evidence="4 5" key="1">
    <citation type="journal article" date="2021" name="Int. J. Syst. Evol. Microbiol.">
        <title>Clostridium zeae sp. nov., isolated from corn silage.</title>
        <authorList>
            <person name="Kobayashi H."/>
            <person name="Tanizawa Y."/>
            <person name="Yagura M."/>
            <person name="Sakamoto M."/>
            <person name="Ohkuma M."/>
            <person name="Tohno M."/>
        </authorList>
    </citation>
    <scope>NUCLEOTIDE SEQUENCE [LARGE SCALE GENOMIC DNA]</scope>
    <source>
        <strain evidence="4 5">CSC2</strain>
    </source>
</reference>
<dbReference type="Pfam" id="PF25023">
    <property type="entry name" value="TEN_YD-shell"/>
    <property type="match status" value="1"/>
</dbReference>
<accession>A0ABQ1EH02</accession>
<feature type="transmembrane region" description="Helical" evidence="2">
    <location>
        <begin position="546"/>
        <end position="568"/>
    </location>
</feature>
<evidence type="ECO:0000256" key="2">
    <source>
        <dbReference type="SAM" id="Phobius"/>
    </source>
</evidence>
<keyword evidence="2" id="KW-0812">Transmembrane</keyword>